<dbReference type="Proteomes" id="UP000236743">
    <property type="component" value="Unassembled WGS sequence"/>
</dbReference>
<keyword evidence="2" id="KW-0732">Signal</keyword>
<evidence type="ECO:0000313" key="5">
    <source>
        <dbReference type="Proteomes" id="UP000236743"/>
    </source>
</evidence>
<gene>
    <name evidence="4" type="ORF">SAMN04488115_12212</name>
</gene>
<dbReference type="InterPro" id="IPR011256">
    <property type="entry name" value="Reg_factor_effector_dom_sf"/>
</dbReference>
<dbReference type="InterPro" id="IPR029442">
    <property type="entry name" value="GyrI-like"/>
</dbReference>
<proteinExistence type="predicted"/>
<evidence type="ECO:0000313" key="4">
    <source>
        <dbReference type="EMBL" id="SEG83186.1"/>
    </source>
</evidence>
<dbReference type="EMBL" id="FNUY01000022">
    <property type="protein sequence ID" value="SEG83186.1"/>
    <property type="molecule type" value="Genomic_DNA"/>
</dbReference>
<feature type="compositionally biased region" description="Pro residues" evidence="1">
    <location>
        <begin position="54"/>
        <end position="117"/>
    </location>
</feature>
<name>A0A1H6DF38_9HYPH</name>
<dbReference type="SUPFAM" id="SSF55136">
    <property type="entry name" value="Probable bacterial effector-binding domain"/>
    <property type="match status" value="1"/>
</dbReference>
<dbReference type="Pfam" id="PF06445">
    <property type="entry name" value="GyrI-like"/>
    <property type="match status" value="1"/>
</dbReference>
<keyword evidence="5" id="KW-1185">Reference proteome</keyword>
<feature type="domain" description="AraC effector-binding" evidence="3">
    <location>
        <begin position="139"/>
        <end position="293"/>
    </location>
</feature>
<evidence type="ECO:0000256" key="2">
    <source>
        <dbReference type="SAM" id="SignalP"/>
    </source>
</evidence>
<sequence>MRHFRIGVLALVAMTGAAPVALAQTRVAPPTAVESTPLAPPPGVAVPAQVPVPAQTPPAAVPEIPAGPQPVQPAPAPQGPVTPTPVQPPPMPQVPLEPQPVQPPPRLPQPGETPPVAPQQQTGIPNPDATMAGKRGDTSDVDEVLLVPKPVLMISGQSSWDDGFQRLSQTFRMLREEAARAGLPVAGRPLTLFVSTDDNGFRYEAMLPVAPVAGGPAPAFGNGVRLGASPAGPSLRFLHVAPYDDIDSTYETITAYLEAKSIVVKDAFLEEYVSDLNDPADPNLEINVYVQPK</sequence>
<protein>
    <submittedName>
        <fullName evidence="4">GyrI-like small molecule binding domain-containing protein</fullName>
    </submittedName>
</protein>
<evidence type="ECO:0000256" key="1">
    <source>
        <dbReference type="SAM" id="MobiDB-lite"/>
    </source>
</evidence>
<evidence type="ECO:0000259" key="3">
    <source>
        <dbReference type="SMART" id="SM00871"/>
    </source>
</evidence>
<dbReference type="InterPro" id="IPR010499">
    <property type="entry name" value="AraC_E-bd"/>
</dbReference>
<dbReference type="AlphaFoldDB" id="A0A1H6DF38"/>
<feature type="chain" id="PRO_5009295854" evidence="2">
    <location>
        <begin position="24"/>
        <end position="293"/>
    </location>
</feature>
<feature type="signal peptide" evidence="2">
    <location>
        <begin position="1"/>
        <end position="23"/>
    </location>
</feature>
<dbReference type="Gene3D" id="3.20.80.10">
    <property type="entry name" value="Regulatory factor, effector binding domain"/>
    <property type="match status" value="1"/>
</dbReference>
<reference evidence="4 5" key="1">
    <citation type="submission" date="2016-10" db="EMBL/GenBank/DDBJ databases">
        <authorList>
            <person name="de Groot N.N."/>
        </authorList>
    </citation>
    <scope>NUCLEOTIDE SEQUENCE [LARGE SCALE GENOMIC DNA]</scope>
    <source>
        <strain evidence="4 5">DSM 26656</strain>
    </source>
</reference>
<organism evidence="4 5">
    <name type="scientific">Bosea lathyri</name>
    <dbReference type="NCBI Taxonomy" id="1036778"/>
    <lineage>
        <taxon>Bacteria</taxon>
        <taxon>Pseudomonadati</taxon>
        <taxon>Pseudomonadota</taxon>
        <taxon>Alphaproteobacteria</taxon>
        <taxon>Hyphomicrobiales</taxon>
        <taxon>Boseaceae</taxon>
        <taxon>Bosea</taxon>
    </lineage>
</organism>
<dbReference type="RefSeq" id="WP_146071523.1">
    <property type="nucleotide sequence ID" value="NZ_FNUY01000022.1"/>
</dbReference>
<dbReference type="SMART" id="SM00871">
    <property type="entry name" value="AraC_E_bind"/>
    <property type="match status" value="1"/>
</dbReference>
<accession>A0A1H6DF38</accession>
<dbReference type="OrthoDB" id="8449526at2"/>
<feature type="region of interest" description="Disordered" evidence="1">
    <location>
        <begin position="49"/>
        <end position="136"/>
    </location>
</feature>